<sequence>MISNNSAALSGEPRVELAVAYEAGGGRSTRGAAALVRDVRNELNDYLDSENLADLVGTTIAYSAYASLPPKYKRVALAGYDMSTERLFFVNHCVKWCAQHSQLSNRYAPFRSRCIVPLMNMPEFSNAFGCAAGTPMNPRKKCKFW</sequence>
<accession>A0ACB7SIS5</accession>
<keyword evidence="2" id="KW-1185">Reference proteome</keyword>
<reference evidence="1" key="1">
    <citation type="submission" date="2020-05" db="EMBL/GenBank/DDBJ databases">
        <title>Large-scale comparative analyses of tick genomes elucidate their genetic diversity and vector capacities.</title>
        <authorList>
            <person name="Jia N."/>
            <person name="Wang J."/>
            <person name="Shi W."/>
            <person name="Du L."/>
            <person name="Sun Y."/>
            <person name="Zhan W."/>
            <person name="Jiang J."/>
            <person name="Wang Q."/>
            <person name="Zhang B."/>
            <person name="Ji P."/>
            <person name="Sakyi L.B."/>
            <person name="Cui X."/>
            <person name="Yuan T."/>
            <person name="Jiang B."/>
            <person name="Yang W."/>
            <person name="Lam T.T.-Y."/>
            <person name="Chang Q."/>
            <person name="Ding S."/>
            <person name="Wang X."/>
            <person name="Zhu J."/>
            <person name="Ruan X."/>
            <person name="Zhao L."/>
            <person name="Wei J."/>
            <person name="Que T."/>
            <person name="Du C."/>
            <person name="Cheng J."/>
            <person name="Dai P."/>
            <person name="Han X."/>
            <person name="Huang E."/>
            <person name="Gao Y."/>
            <person name="Liu J."/>
            <person name="Shao H."/>
            <person name="Ye R."/>
            <person name="Li L."/>
            <person name="Wei W."/>
            <person name="Wang X."/>
            <person name="Wang C."/>
            <person name="Yang T."/>
            <person name="Huo Q."/>
            <person name="Li W."/>
            <person name="Guo W."/>
            <person name="Chen H."/>
            <person name="Zhou L."/>
            <person name="Ni X."/>
            <person name="Tian J."/>
            <person name="Zhou Y."/>
            <person name="Sheng Y."/>
            <person name="Liu T."/>
            <person name="Pan Y."/>
            <person name="Xia L."/>
            <person name="Li J."/>
            <person name="Zhao F."/>
            <person name="Cao W."/>
        </authorList>
    </citation>
    <scope>NUCLEOTIDE SEQUENCE</scope>
    <source>
        <strain evidence="1">Hyas-2018</strain>
    </source>
</reference>
<dbReference type="Proteomes" id="UP000821845">
    <property type="component" value="Chromosome 4"/>
</dbReference>
<evidence type="ECO:0000313" key="1">
    <source>
        <dbReference type="EMBL" id="KAH6933941.1"/>
    </source>
</evidence>
<comment type="caution">
    <text evidence="1">The sequence shown here is derived from an EMBL/GenBank/DDBJ whole genome shotgun (WGS) entry which is preliminary data.</text>
</comment>
<dbReference type="EMBL" id="CM023484">
    <property type="protein sequence ID" value="KAH6933941.1"/>
    <property type="molecule type" value="Genomic_DNA"/>
</dbReference>
<evidence type="ECO:0000313" key="2">
    <source>
        <dbReference type="Proteomes" id="UP000821845"/>
    </source>
</evidence>
<proteinExistence type="predicted"/>
<organism evidence="1 2">
    <name type="scientific">Hyalomma asiaticum</name>
    <name type="common">Tick</name>
    <dbReference type="NCBI Taxonomy" id="266040"/>
    <lineage>
        <taxon>Eukaryota</taxon>
        <taxon>Metazoa</taxon>
        <taxon>Ecdysozoa</taxon>
        <taxon>Arthropoda</taxon>
        <taxon>Chelicerata</taxon>
        <taxon>Arachnida</taxon>
        <taxon>Acari</taxon>
        <taxon>Parasitiformes</taxon>
        <taxon>Ixodida</taxon>
        <taxon>Ixodoidea</taxon>
        <taxon>Ixodidae</taxon>
        <taxon>Hyalomminae</taxon>
        <taxon>Hyalomma</taxon>
    </lineage>
</organism>
<name>A0ACB7SIS5_HYAAI</name>
<protein>
    <submittedName>
        <fullName evidence="1">Uncharacterized protein</fullName>
    </submittedName>
</protein>
<gene>
    <name evidence="1" type="ORF">HPB50_019133</name>
</gene>